<dbReference type="GO" id="GO:0022857">
    <property type="term" value="F:transmembrane transporter activity"/>
    <property type="evidence" value="ECO:0007669"/>
    <property type="project" value="InterPro"/>
</dbReference>
<dbReference type="EMBL" id="JABCRI010000010">
    <property type="protein sequence ID" value="KAF8399307.1"/>
    <property type="molecule type" value="Genomic_DNA"/>
</dbReference>
<feature type="transmembrane region" description="Helical" evidence="6">
    <location>
        <begin position="140"/>
        <end position="158"/>
    </location>
</feature>
<feature type="transmembrane region" description="Helical" evidence="6">
    <location>
        <begin position="427"/>
        <end position="443"/>
    </location>
</feature>
<feature type="transmembrane region" description="Helical" evidence="6">
    <location>
        <begin position="100"/>
        <end position="119"/>
    </location>
</feature>
<feature type="transmembrane region" description="Helical" evidence="6">
    <location>
        <begin position="196"/>
        <end position="214"/>
    </location>
</feature>
<dbReference type="PANTHER" id="PTHR11119">
    <property type="entry name" value="XANTHINE-URACIL / VITAMIN C PERMEASE FAMILY MEMBER"/>
    <property type="match status" value="1"/>
</dbReference>
<feature type="transmembrane region" description="Helical" evidence="6">
    <location>
        <begin position="289"/>
        <end position="310"/>
    </location>
</feature>
<sequence>MAGGGAAPTPKQEDLQPHPAKDQLPNIHYCITSPPPWPEAILLGFQHYLVMLGTSVIIPTALVPQMGGDNEEKAKVIQTLLFVAGLNTLNQTLFGTRLPAVIGGSYTFVAPTISIILAGRYSNIVDPHEKFKKIMRGIQGALIIASILQIIIGFSGLWRNVTRYLSPLSAVPLVALTGFGLYELGFPGVAKCVEIGLPQLIILIIFSQYIPHMIQSKTHIFDRFAVIFSVVIVWIYAHLLTVSGAYKNSPPKTQLSCRTDRAGLVAAAPWIRVPYPFQWGAPTFDAGEVFAMMAAALVALVESTGAFMAVSRYASATHLPPSILSRGVGWQGIGILLSGVFGTVNGSSVSVENAGLLALTRIGSRRVVQISAGFMIFFSILGKFGAVFASIPAPIVAALYCLFFAYVGSVGLSFLQFCNLNSFRTKFILGFSFFMGLSVPQYFNEYTAVNGYGPVHTSGRWFNDIINVPFSSEAFVAGIVAVFLDITIHRKDNSIRKDRGQHWWDKFRSYKTDPRSEEFYGLPFKLHRFFPAV</sequence>
<comment type="caution">
    <text evidence="7">The sequence shown here is derived from an EMBL/GenBank/DDBJ whole genome shotgun (WGS) entry which is preliminary data.</text>
</comment>
<dbReference type="AlphaFoldDB" id="A0A834ZAH0"/>
<feature type="transmembrane region" description="Helical" evidence="6">
    <location>
        <begin position="226"/>
        <end position="246"/>
    </location>
</feature>
<dbReference type="InterPro" id="IPR006043">
    <property type="entry name" value="NCS2"/>
</dbReference>
<gene>
    <name evidence="7" type="ORF">HHK36_015172</name>
</gene>
<comment type="subcellular location">
    <subcellularLocation>
        <location evidence="1">Membrane</location>
        <topology evidence="1">Multi-pass membrane protein</topology>
    </subcellularLocation>
</comment>
<evidence type="ECO:0000256" key="1">
    <source>
        <dbReference type="ARBA" id="ARBA00004141"/>
    </source>
</evidence>
<evidence type="ECO:0000256" key="2">
    <source>
        <dbReference type="ARBA" id="ARBA00008821"/>
    </source>
</evidence>
<evidence type="ECO:0000313" key="7">
    <source>
        <dbReference type="EMBL" id="KAF8399307.1"/>
    </source>
</evidence>
<evidence type="ECO:0000256" key="3">
    <source>
        <dbReference type="ARBA" id="ARBA00022692"/>
    </source>
</evidence>
<feature type="transmembrane region" description="Helical" evidence="6">
    <location>
        <begin position="45"/>
        <end position="64"/>
    </location>
</feature>
<evidence type="ECO:0008006" key="9">
    <source>
        <dbReference type="Google" id="ProtNLM"/>
    </source>
</evidence>
<dbReference type="OrthoDB" id="1641903at2759"/>
<reference evidence="7 8" key="1">
    <citation type="submission" date="2020-04" db="EMBL/GenBank/DDBJ databases">
        <title>Plant Genome Project.</title>
        <authorList>
            <person name="Zhang R.-G."/>
        </authorList>
    </citation>
    <scope>NUCLEOTIDE SEQUENCE [LARGE SCALE GENOMIC DNA]</scope>
    <source>
        <strain evidence="7">YNK0</strain>
        <tissue evidence="7">Leaf</tissue>
    </source>
</reference>
<comment type="similarity">
    <text evidence="2">Belongs to the nucleobase:cation symporter-2 (NCS2) (TC 2.A.40) family.</text>
</comment>
<protein>
    <recommendedName>
        <fullName evidence="9">Nucleobase-ascorbate transporter 6</fullName>
    </recommendedName>
</protein>
<organism evidence="7 8">
    <name type="scientific">Tetracentron sinense</name>
    <name type="common">Spur-leaf</name>
    <dbReference type="NCBI Taxonomy" id="13715"/>
    <lineage>
        <taxon>Eukaryota</taxon>
        <taxon>Viridiplantae</taxon>
        <taxon>Streptophyta</taxon>
        <taxon>Embryophyta</taxon>
        <taxon>Tracheophyta</taxon>
        <taxon>Spermatophyta</taxon>
        <taxon>Magnoliopsida</taxon>
        <taxon>Trochodendrales</taxon>
        <taxon>Trochodendraceae</taxon>
        <taxon>Tetracentron</taxon>
    </lineage>
</organism>
<keyword evidence="5 6" id="KW-0472">Membrane</keyword>
<dbReference type="Proteomes" id="UP000655225">
    <property type="component" value="Unassembled WGS sequence"/>
</dbReference>
<keyword evidence="8" id="KW-1185">Reference proteome</keyword>
<feature type="transmembrane region" description="Helical" evidence="6">
    <location>
        <begin position="397"/>
        <end position="415"/>
    </location>
</feature>
<proteinExistence type="inferred from homology"/>
<feature type="transmembrane region" description="Helical" evidence="6">
    <location>
        <begin position="470"/>
        <end position="488"/>
    </location>
</feature>
<evidence type="ECO:0000256" key="4">
    <source>
        <dbReference type="ARBA" id="ARBA00022989"/>
    </source>
</evidence>
<evidence type="ECO:0000256" key="6">
    <source>
        <dbReference type="SAM" id="Phobius"/>
    </source>
</evidence>
<dbReference type="OMA" id="NIHYCIT"/>
<dbReference type="GO" id="GO:0016020">
    <property type="term" value="C:membrane"/>
    <property type="evidence" value="ECO:0007669"/>
    <property type="project" value="UniProtKB-SubCell"/>
</dbReference>
<evidence type="ECO:0000313" key="8">
    <source>
        <dbReference type="Proteomes" id="UP000655225"/>
    </source>
</evidence>
<dbReference type="Pfam" id="PF00860">
    <property type="entry name" value="Xan_ur_permease"/>
    <property type="match status" value="1"/>
</dbReference>
<dbReference type="NCBIfam" id="NF037981">
    <property type="entry name" value="NCS2_1"/>
    <property type="match status" value="1"/>
</dbReference>
<feature type="transmembrane region" description="Helical" evidence="6">
    <location>
        <begin position="372"/>
        <end position="391"/>
    </location>
</feature>
<name>A0A834ZAH0_TETSI</name>
<keyword evidence="3 6" id="KW-0812">Transmembrane</keyword>
<keyword evidence="4 6" id="KW-1133">Transmembrane helix</keyword>
<feature type="transmembrane region" description="Helical" evidence="6">
    <location>
        <begin position="164"/>
        <end position="184"/>
    </location>
</feature>
<accession>A0A834ZAH0</accession>
<evidence type="ECO:0000256" key="5">
    <source>
        <dbReference type="ARBA" id="ARBA00023136"/>
    </source>
</evidence>